<dbReference type="Pfam" id="PF16035">
    <property type="entry name" value="Chalcone_2"/>
    <property type="match status" value="2"/>
</dbReference>
<feature type="domain" description="Chalcone isomerase" evidence="1">
    <location>
        <begin position="165"/>
        <end position="276"/>
    </location>
</feature>
<dbReference type="InterPro" id="IPR036298">
    <property type="entry name" value="Chalcone_isomerase_sf"/>
</dbReference>
<dbReference type="SUPFAM" id="SSF54626">
    <property type="entry name" value="Chalcone isomerase"/>
    <property type="match status" value="1"/>
</dbReference>
<sequence>MLRRVLVSAVPRQSRSYYPHVANPPKLRPSRLTFLGLGAALALSVSAGTAHLDSNNFFDKEATVVDPATSIEFPAVLRIPSKGTLPPFTLIGVGVRVVSFLKIKVYSVAFYADLSNPNLKIPPSANPEEKVRYIVRNTACVLRIGELPYRFDQLNRPIMGTVVQVPTRNTSYTHLRDAFVRTLQTRQRLAHQAGDLSSDEQLALQAPISQLKTVFPNAPFVKDTPLNIVLTPPDPKRPRALIIQDLGAIQNEWVAQEFVLSYFDGQGNSPALKQSVFDRVAQL</sequence>
<proteinExistence type="predicted"/>
<dbReference type="Proteomes" id="UP001201163">
    <property type="component" value="Unassembled WGS sequence"/>
</dbReference>
<dbReference type="GO" id="GO:0016872">
    <property type="term" value="F:intramolecular lyase activity"/>
    <property type="evidence" value="ECO:0007669"/>
    <property type="project" value="InterPro"/>
</dbReference>
<dbReference type="PANTHER" id="PTHR47284:SF3">
    <property type="entry name" value="FATTY-ACID-BINDING PROTEIN 2"/>
    <property type="match status" value="1"/>
</dbReference>
<feature type="domain" description="Chalcone isomerase" evidence="1">
    <location>
        <begin position="88"/>
        <end position="115"/>
    </location>
</feature>
<comment type="caution">
    <text evidence="2">The sequence shown here is derived from an EMBL/GenBank/DDBJ whole genome shotgun (WGS) entry which is preliminary data.</text>
</comment>
<protein>
    <submittedName>
        <fullName evidence="2">Chalcone-flavanone isomerase-domain-containing protein</fullName>
    </submittedName>
</protein>
<accession>A0AAD4LNE6</accession>
<dbReference type="Gene3D" id="3.50.70.10">
    <property type="match status" value="1"/>
</dbReference>
<name>A0AAD4LNE6_9AGAM</name>
<dbReference type="AlphaFoldDB" id="A0AAD4LNE6"/>
<evidence type="ECO:0000313" key="2">
    <source>
        <dbReference type="EMBL" id="KAH8997253.1"/>
    </source>
</evidence>
<dbReference type="EMBL" id="JAKELL010000007">
    <property type="protein sequence ID" value="KAH8997253.1"/>
    <property type="molecule type" value="Genomic_DNA"/>
</dbReference>
<evidence type="ECO:0000259" key="1">
    <source>
        <dbReference type="Pfam" id="PF16035"/>
    </source>
</evidence>
<gene>
    <name evidence="2" type="ORF">EDB92DRAFT_1941898</name>
</gene>
<keyword evidence="3" id="KW-1185">Reference proteome</keyword>
<keyword evidence="2" id="KW-0413">Isomerase</keyword>
<organism evidence="2 3">
    <name type="scientific">Lactarius akahatsu</name>
    <dbReference type="NCBI Taxonomy" id="416441"/>
    <lineage>
        <taxon>Eukaryota</taxon>
        <taxon>Fungi</taxon>
        <taxon>Dikarya</taxon>
        <taxon>Basidiomycota</taxon>
        <taxon>Agaricomycotina</taxon>
        <taxon>Agaricomycetes</taxon>
        <taxon>Russulales</taxon>
        <taxon>Russulaceae</taxon>
        <taxon>Lactarius</taxon>
    </lineage>
</organism>
<reference evidence="2" key="1">
    <citation type="submission" date="2022-01" db="EMBL/GenBank/DDBJ databases">
        <title>Comparative genomics reveals a dynamic genome evolution in the ectomycorrhizal milk-cap (Lactarius) mushrooms.</title>
        <authorList>
            <consortium name="DOE Joint Genome Institute"/>
            <person name="Lebreton A."/>
            <person name="Tang N."/>
            <person name="Kuo A."/>
            <person name="LaButti K."/>
            <person name="Drula E."/>
            <person name="Barry K."/>
            <person name="Clum A."/>
            <person name="Lipzen A."/>
            <person name="Mousain D."/>
            <person name="Ng V."/>
            <person name="Wang R."/>
            <person name="Wang X."/>
            <person name="Dai Y."/>
            <person name="Henrissat B."/>
            <person name="Grigoriev I.V."/>
            <person name="Guerin-Laguette A."/>
            <person name="Yu F."/>
            <person name="Martin F.M."/>
        </authorList>
    </citation>
    <scope>NUCLEOTIDE SEQUENCE</scope>
    <source>
        <strain evidence="2">QP</strain>
    </source>
</reference>
<dbReference type="PANTHER" id="PTHR47284">
    <property type="entry name" value="FATTY-ACID-BINDING PROTEIN 2"/>
    <property type="match status" value="1"/>
</dbReference>
<dbReference type="InterPro" id="IPR016087">
    <property type="entry name" value="Chalcone_isomerase"/>
</dbReference>
<dbReference type="InterPro" id="IPR016088">
    <property type="entry name" value="Chalcone_isomerase_3-sand"/>
</dbReference>
<evidence type="ECO:0000313" key="3">
    <source>
        <dbReference type="Proteomes" id="UP001201163"/>
    </source>
</evidence>